<evidence type="ECO:0000256" key="2">
    <source>
        <dbReference type="ARBA" id="ARBA00022475"/>
    </source>
</evidence>
<evidence type="ECO:0000256" key="5">
    <source>
        <dbReference type="ARBA" id="ARBA00023136"/>
    </source>
</evidence>
<dbReference type="EMBL" id="BSUO01000001">
    <property type="protein sequence ID" value="GMA40124.1"/>
    <property type="molecule type" value="Genomic_DNA"/>
</dbReference>
<dbReference type="InterPro" id="IPR012809">
    <property type="entry name" value="ECF_CbiQ"/>
</dbReference>
<evidence type="ECO:0000256" key="1">
    <source>
        <dbReference type="ARBA" id="ARBA00004651"/>
    </source>
</evidence>
<dbReference type="PANTHER" id="PTHR43723:SF1">
    <property type="entry name" value="COBALT TRANSPORT PROTEIN CBIQ"/>
    <property type="match status" value="1"/>
</dbReference>
<feature type="transmembrane region" description="Helical" evidence="6">
    <location>
        <begin position="26"/>
        <end position="58"/>
    </location>
</feature>
<feature type="transmembrane region" description="Helical" evidence="6">
    <location>
        <begin position="70"/>
        <end position="91"/>
    </location>
</feature>
<dbReference type="NCBIfam" id="TIGR02454">
    <property type="entry name" value="ECF_T_CbiQ"/>
    <property type="match status" value="1"/>
</dbReference>
<dbReference type="InterPro" id="IPR052770">
    <property type="entry name" value="Cobalt_transport_CbiQ"/>
</dbReference>
<keyword evidence="3 6" id="KW-0812">Transmembrane</keyword>
<keyword evidence="8" id="KW-1185">Reference proteome</keyword>
<comment type="subcellular location">
    <subcellularLocation>
        <location evidence="1">Cell membrane</location>
        <topology evidence="1">Multi-pass membrane protein</topology>
    </subcellularLocation>
</comment>
<dbReference type="InterPro" id="IPR003339">
    <property type="entry name" value="ABC/ECF_trnsptr_transmembrane"/>
</dbReference>
<comment type="caution">
    <text evidence="7">The sequence shown here is derived from an EMBL/GenBank/DDBJ whole genome shotgun (WGS) entry which is preliminary data.</text>
</comment>
<evidence type="ECO:0000313" key="7">
    <source>
        <dbReference type="EMBL" id="GMA40124.1"/>
    </source>
</evidence>
<feature type="transmembrane region" description="Helical" evidence="6">
    <location>
        <begin position="111"/>
        <end position="134"/>
    </location>
</feature>
<dbReference type="PANTHER" id="PTHR43723">
    <property type="entry name" value="COBALT TRANSPORT PROTEIN CBIQ"/>
    <property type="match status" value="1"/>
</dbReference>
<keyword evidence="5 6" id="KW-0472">Membrane</keyword>
<reference evidence="8" key="1">
    <citation type="journal article" date="2019" name="Int. J. Syst. Evol. Microbiol.">
        <title>The Global Catalogue of Microorganisms (GCM) 10K type strain sequencing project: providing services to taxonomists for standard genome sequencing and annotation.</title>
        <authorList>
            <consortium name="The Broad Institute Genomics Platform"/>
            <consortium name="The Broad Institute Genome Sequencing Center for Infectious Disease"/>
            <person name="Wu L."/>
            <person name="Ma J."/>
        </authorList>
    </citation>
    <scope>NUCLEOTIDE SEQUENCE [LARGE SCALE GENOMIC DNA]</scope>
    <source>
        <strain evidence="8">NBRC 113072</strain>
    </source>
</reference>
<feature type="transmembrane region" description="Helical" evidence="6">
    <location>
        <begin position="231"/>
        <end position="252"/>
    </location>
</feature>
<name>A0ABQ6ITS9_9MICO</name>
<evidence type="ECO:0000256" key="6">
    <source>
        <dbReference type="SAM" id="Phobius"/>
    </source>
</evidence>
<gene>
    <name evidence="7" type="ORF">GCM10025883_21690</name>
</gene>
<proteinExistence type="predicted"/>
<evidence type="ECO:0000256" key="4">
    <source>
        <dbReference type="ARBA" id="ARBA00022989"/>
    </source>
</evidence>
<evidence type="ECO:0000313" key="8">
    <source>
        <dbReference type="Proteomes" id="UP001157126"/>
    </source>
</evidence>
<evidence type="ECO:0000256" key="3">
    <source>
        <dbReference type="ARBA" id="ARBA00022692"/>
    </source>
</evidence>
<sequence length="256" mass="26651">MSARGLALDDAAWSSPWRTRRVLDKAVLSLGLLACVVTLPAWPAGVLAGLVAAAIILGPARVRARLLARCLAAPLVFVVVGAVTILVTVSWDGGPRVGLAPQMLPTAGTLLVRGTAGALAVFLLATTTPMVDLFAALRRARIPDPLIEVASLVYRLVFVLLESARAIREAQSSRLGFASRAAAYRSLSALVAAVLVRSWTRARRLEEGLAGRGYTDALPTLDPPRHGSARFVAASILTVAVVAGSAAVPALLRGVS</sequence>
<accession>A0ABQ6ITS9</accession>
<keyword evidence="4 6" id="KW-1133">Transmembrane helix</keyword>
<dbReference type="CDD" id="cd16914">
    <property type="entry name" value="EcfT"/>
    <property type="match status" value="1"/>
</dbReference>
<dbReference type="Proteomes" id="UP001157126">
    <property type="component" value="Unassembled WGS sequence"/>
</dbReference>
<organism evidence="7 8">
    <name type="scientific">Mobilicoccus caccae</name>
    <dbReference type="NCBI Taxonomy" id="1859295"/>
    <lineage>
        <taxon>Bacteria</taxon>
        <taxon>Bacillati</taxon>
        <taxon>Actinomycetota</taxon>
        <taxon>Actinomycetes</taxon>
        <taxon>Micrococcales</taxon>
        <taxon>Dermatophilaceae</taxon>
        <taxon>Mobilicoccus</taxon>
    </lineage>
</organism>
<dbReference type="RefSeq" id="WP_284303875.1">
    <property type="nucleotide sequence ID" value="NZ_BSUO01000001.1"/>
</dbReference>
<keyword evidence="2" id="KW-1003">Cell membrane</keyword>
<protein>
    <submittedName>
        <fullName evidence="7">Cobalt ECF transporter T component CbiQ</fullName>
    </submittedName>
</protein>
<dbReference type="Pfam" id="PF02361">
    <property type="entry name" value="CbiQ"/>
    <property type="match status" value="1"/>
</dbReference>